<feature type="transmembrane region" description="Helical" evidence="1">
    <location>
        <begin position="16"/>
        <end position="34"/>
    </location>
</feature>
<keyword evidence="1" id="KW-1133">Transmembrane helix</keyword>
<dbReference type="Pfam" id="PF06580">
    <property type="entry name" value="His_kinase"/>
    <property type="match status" value="1"/>
</dbReference>
<keyword evidence="1" id="KW-0472">Membrane</keyword>
<dbReference type="InterPro" id="IPR010559">
    <property type="entry name" value="Sig_transdc_His_kin_internal"/>
</dbReference>
<dbReference type="Proteomes" id="UP000186953">
    <property type="component" value="Unassembled WGS sequence"/>
</dbReference>
<feature type="domain" description="Signal transduction histidine kinase internal region" evidence="2">
    <location>
        <begin position="362"/>
        <end position="438"/>
    </location>
</feature>
<dbReference type="AlphaFoldDB" id="A0A1N6PDG8"/>
<evidence type="ECO:0000256" key="1">
    <source>
        <dbReference type="SAM" id="Phobius"/>
    </source>
</evidence>
<dbReference type="Gene3D" id="3.30.450.20">
    <property type="entry name" value="PAS domain"/>
    <property type="match status" value="1"/>
</dbReference>
<reference evidence="4" key="1">
    <citation type="submission" date="2017-01" db="EMBL/GenBank/DDBJ databases">
        <authorList>
            <person name="Varghese N."/>
            <person name="Submissions S."/>
        </authorList>
    </citation>
    <scope>NUCLEOTIDE SEQUENCE [LARGE SCALE GENOMIC DNA]</scope>
    <source>
        <strain evidence="4">DSM 15366</strain>
    </source>
</reference>
<dbReference type="InterPro" id="IPR050640">
    <property type="entry name" value="Bact_2-comp_sensor_kinase"/>
</dbReference>
<dbReference type="EMBL" id="FTMA01000001">
    <property type="protein sequence ID" value="SIQ02383.1"/>
    <property type="molecule type" value="Genomic_DNA"/>
</dbReference>
<dbReference type="RefSeq" id="WP_076546636.1">
    <property type="nucleotide sequence ID" value="NZ_FTMA01000001.1"/>
</dbReference>
<dbReference type="GO" id="GO:0000155">
    <property type="term" value="F:phosphorelay sensor kinase activity"/>
    <property type="evidence" value="ECO:0007669"/>
    <property type="project" value="InterPro"/>
</dbReference>
<dbReference type="PANTHER" id="PTHR34220:SF7">
    <property type="entry name" value="SENSOR HISTIDINE KINASE YPDA"/>
    <property type="match status" value="1"/>
</dbReference>
<dbReference type="OrthoDB" id="9809908at2"/>
<keyword evidence="4" id="KW-1185">Reference proteome</keyword>
<dbReference type="PANTHER" id="PTHR34220">
    <property type="entry name" value="SENSOR HISTIDINE KINASE YPDA"/>
    <property type="match status" value="1"/>
</dbReference>
<dbReference type="GO" id="GO:0016020">
    <property type="term" value="C:membrane"/>
    <property type="evidence" value="ECO:0007669"/>
    <property type="project" value="InterPro"/>
</dbReference>
<keyword evidence="3" id="KW-0808">Transferase</keyword>
<sequence length="546" mass="64223">MFGNKMLSKYKKQSQYFFVSLLFIAVYFIGSSLITPKITSVSENLVEDLFQGNLKYKENIVSFEFNKLNNYLIDIEKIFQYEAYNVYSNELKKKLLYSSGLVVENRNISNTFIKILKENGKIDFYSSSTDSLFEKEVDDYILENNLLNSNGSKDVVLTVKDSVVYRKTYTKKLNDNTVVVYGYDVDLLRFWKYFSEKYKGDGGYTVVTNKEGVCMLHPETSYIGKKIDGYFNTISLDKVLESTVEINGYYVPKNHNILKTKAVSEFLDLEVLRYYDTIKINHTPLIVVVNFPLDIHLKETTQSIQRYFSWISLLAFITFMLMLIVYRLQLKKEYAENLRVLEEKEQLVYTNEKYQKENAVLQLNQLKKKMNPHFLFNSLNSLHVLIDVDPELSQQFVLKLAEVYRYLLEEREGNLISVKKEITFLEQYIFLQEIRFNKGLNVSIIYNCDDKILMKKIPFLSLETLVENAIKHNNITKQNALFIEITISNNNIIVLNNYMPRKKKIENSHHIGLTYLENTYQHYQIKDFKTEIFEGKFKCILPFINV</sequence>
<evidence type="ECO:0000259" key="2">
    <source>
        <dbReference type="Pfam" id="PF06580"/>
    </source>
</evidence>
<accession>A0A1N6PDG8</accession>
<protein>
    <submittedName>
        <fullName evidence="3">Histidine kinase</fullName>
    </submittedName>
</protein>
<dbReference type="STRING" id="228959.SAMN05421797_101392"/>
<organism evidence="3 4">
    <name type="scientific">Maribacter ulvicola</name>
    <dbReference type="NCBI Taxonomy" id="228959"/>
    <lineage>
        <taxon>Bacteria</taxon>
        <taxon>Pseudomonadati</taxon>
        <taxon>Bacteroidota</taxon>
        <taxon>Flavobacteriia</taxon>
        <taxon>Flavobacteriales</taxon>
        <taxon>Flavobacteriaceae</taxon>
        <taxon>Maribacter</taxon>
    </lineage>
</organism>
<gene>
    <name evidence="3" type="ORF">SAMN05421797_101392</name>
</gene>
<name>A0A1N6PDG8_9FLAO</name>
<keyword evidence="1" id="KW-0812">Transmembrane</keyword>
<keyword evidence="3" id="KW-0418">Kinase</keyword>
<evidence type="ECO:0000313" key="3">
    <source>
        <dbReference type="EMBL" id="SIQ02383.1"/>
    </source>
</evidence>
<proteinExistence type="predicted"/>
<evidence type="ECO:0000313" key="4">
    <source>
        <dbReference type="Proteomes" id="UP000186953"/>
    </source>
</evidence>
<feature type="transmembrane region" description="Helical" evidence="1">
    <location>
        <begin position="307"/>
        <end position="326"/>
    </location>
</feature>